<dbReference type="SUPFAM" id="SSF56300">
    <property type="entry name" value="Metallo-dependent phosphatases"/>
    <property type="match status" value="1"/>
</dbReference>
<comment type="caution">
    <text evidence="3">The sequence shown here is derived from an EMBL/GenBank/DDBJ whole genome shotgun (WGS) entry which is preliminary data.</text>
</comment>
<keyword evidence="3" id="KW-0540">Nuclease</keyword>
<reference evidence="3" key="1">
    <citation type="journal article" date="2020" name="mSystems">
        <title>Genome- and Community-Level Interaction Insights into Carbon Utilization and Element Cycling Functions of Hydrothermarchaeota in Hydrothermal Sediment.</title>
        <authorList>
            <person name="Zhou Z."/>
            <person name="Liu Y."/>
            <person name="Xu W."/>
            <person name="Pan J."/>
            <person name="Luo Z.H."/>
            <person name="Li M."/>
        </authorList>
    </citation>
    <scope>NUCLEOTIDE SEQUENCE [LARGE SCALE GENOMIC DNA]</scope>
    <source>
        <strain evidence="3">SpSt-106</strain>
    </source>
</reference>
<evidence type="ECO:0000256" key="1">
    <source>
        <dbReference type="ARBA" id="ARBA00022801"/>
    </source>
</evidence>
<name>A0A7V6CDX4_9BACT</name>
<feature type="domain" description="Calcineurin-like phosphoesterase" evidence="2">
    <location>
        <begin position="1"/>
        <end position="186"/>
    </location>
</feature>
<dbReference type="Pfam" id="PF00149">
    <property type="entry name" value="Metallophos"/>
    <property type="match status" value="1"/>
</dbReference>
<dbReference type="InterPro" id="IPR050535">
    <property type="entry name" value="DNA_Repair-Maintenance_Comp"/>
</dbReference>
<protein>
    <submittedName>
        <fullName evidence="3">DNA repair exonuclease</fullName>
    </submittedName>
</protein>
<dbReference type="Gene3D" id="3.60.21.10">
    <property type="match status" value="1"/>
</dbReference>
<dbReference type="InterPro" id="IPR004843">
    <property type="entry name" value="Calcineurin-like_PHP"/>
</dbReference>
<evidence type="ECO:0000259" key="2">
    <source>
        <dbReference type="Pfam" id="PF00149"/>
    </source>
</evidence>
<dbReference type="GO" id="GO:0004527">
    <property type="term" value="F:exonuclease activity"/>
    <property type="evidence" value="ECO:0007669"/>
    <property type="project" value="UniProtKB-KW"/>
</dbReference>
<evidence type="ECO:0000313" key="3">
    <source>
        <dbReference type="EMBL" id="HHQ16176.1"/>
    </source>
</evidence>
<dbReference type="PANTHER" id="PTHR30337">
    <property type="entry name" value="COMPONENT OF ATP-DEPENDENT DSDNA EXONUCLEASE"/>
    <property type="match status" value="1"/>
</dbReference>
<accession>A0A7V6CDX4</accession>
<gene>
    <name evidence="3" type="ORF">ENM15_05115</name>
</gene>
<dbReference type="CDD" id="cd00840">
    <property type="entry name" value="MPP_Mre11_N"/>
    <property type="match status" value="1"/>
</dbReference>
<proteinExistence type="predicted"/>
<organism evidence="3">
    <name type="scientific">Thermodesulfobacterium geofontis</name>
    <dbReference type="NCBI Taxonomy" id="1295609"/>
    <lineage>
        <taxon>Bacteria</taxon>
        <taxon>Pseudomonadati</taxon>
        <taxon>Thermodesulfobacteriota</taxon>
        <taxon>Thermodesulfobacteria</taxon>
        <taxon>Thermodesulfobacteriales</taxon>
        <taxon>Thermodesulfobacteriaceae</taxon>
        <taxon>Thermodesulfobacterium</taxon>
    </lineage>
</organism>
<sequence>MRILHTADLHLKEYGDERWEALKKLINIANEERVDLFVICGDLFDKEVKAELLRSKIREIFSGNNFKIILLPGNHDKEVYESKFYFGEDVILLNNLNEPFEYKNLMIWGLPFEPVEGEKVFAKLYSLANKLTSNKTNILLYHGELLDTFFSRKDFGEEGKERYMPVKLSYFSDLNIKYVLAGHFHSRFEAWQLESGGYFIYPGSPVSITKKETGRRKINLFEIGKPPKEYFLDTPHFEEVLINLDPFLEKDPLEIINESLTDVHPQAKIILTVKGYINSNKIKKSESELVEEIRRFVKEKYFIEELKIEFKDLYKILEKDLFKKFMEKLEKACYEEERKRQMCEVLIRAMIEAEL</sequence>
<dbReference type="AlphaFoldDB" id="A0A7V6CDX4"/>
<dbReference type="EMBL" id="DRWR01000089">
    <property type="protein sequence ID" value="HHQ16176.1"/>
    <property type="molecule type" value="Genomic_DNA"/>
</dbReference>
<keyword evidence="3" id="KW-0269">Exonuclease</keyword>
<dbReference type="InterPro" id="IPR041796">
    <property type="entry name" value="Mre11_N"/>
</dbReference>
<dbReference type="InterPro" id="IPR029052">
    <property type="entry name" value="Metallo-depent_PP-like"/>
</dbReference>
<keyword evidence="1" id="KW-0378">Hydrolase</keyword>